<dbReference type="GeneID" id="38120773"/>
<dbReference type="EMBL" id="PVWQ01000016">
    <property type="protein sequence ID" value="RDW61731.1"/>
    <property type="molecule type" value="Genomic_DNA"/>
</dbReference>
<dbReference type="OrthoDB" id="3590765at2759"/>
<accession>A0A3D8QJ38</accession>
<evidence type="ECO:0000313" key="3">
    <source>
        <dbReference type="Proteomes" id="UP000256690"/>
    </source>
</evidence>
<sequence length="481" mass="52535">MTIPLTRTYHLPPPWTIKVGTQITPPPTPSPASLLTKPEWTLKAGIYTPRQIVHGFAPLLNTVLHHLKPDPAAPDPRSQLLNNMSAILATETRESSLPFPRPNGTSTSLDRSRAEIRHQAERIGRDLVSWASEDAERKDKDGDFSKAPGAVDLALRSRCEGHLLTPENVDLVFGPRSRPALMQLFNEYMHQMVLLRDALLPFVNYGDVLIPITHSVGKVRGLRFMEGAREKFLAGLFTKQIGQAAVVEMARALLVPGLTLASTAGAVGYGFQYGCGVVIPAVFSGGREPLHLLQYIPAQLDASRGNILFEYEFADYYSAPRVEISPGTVHRSPTAFPETGAPRVESASLVLRDSSTESDPVPVRQVDLSLSFSNGQRTYIDLGQIARGKRYSYKAEEATTGREFGSEIVSHAAHEILLTEAGLVTSAQGGFHVIAAEEKIVALAVLGRIYPENVVMLSKEEGLERAVDAGKGFEPKFVVWS</sequence>
<dbReference type="Proteomes" id="UP000256690">
    <property type="component" value="Unassembled WGS sequence"/>
</dbReference>
<reference evidence="2 3" key="1">
    <citation type="journal article" date="2018" name="IMA Fungus">
        <title>IMA Genome-F 9: Draft genome sequence of Annulohypoxylon stygium, Aspergillus mulundensis, Berkeleyomyces basicola (syn. Thielaviopsis basicola), Ceratocystis smalleyi, two Cercospora beticola strains, Coleophoma cylindrospora, Fusarium fracticaudum, Phialophora cf. hyalina, and Morchella septimelata.</title>
        <authorList>
            <person name="Wingfield B.D."/>
            <person name="Bills G.F."/>
            <person name="Dong Y."/>
            <person name="Huang W."/>
            <person name="Nel W.J."/>
            <person name="Swalarsk-Parry B.S."/>
            <person name="Vaghefi N."/>
            <person name="Wilken P.M."/>
            <person name="An Z."/>
            <person name="de Beer Z.W."/>
            <person name="De Vos L."/>
            <person name="Chen L."/>
            <person name="Duong T.A."/>
            <person name="Gao Y."/>
            <person name="Hammerbacher A."/>
            <person name="Kikkert J.R."/>
            <person name="Li Y."/>
            <person name="Li H."/>
            <person name="Li K."/>
            <person name="Li Q."/>
            <person name="Liu X."/>
            <person name="Ma X."/>
            <person name="Naidoo K."/>
            <person name="Pethybridge S.J."/>
            <person name="Sun J."/>
            <person name="Steenkamp E.T."/>
            <person name="van der Nest M.A."/>
            <person name="van Wyk S."/>
            <person name="Wingfield M.J."/>
            <person name="Xiong C."/>
            <person name="Yue Q."/>
            <person name="Zhang X."/>
        </authorList>
    </citation>
    <scope>NUCLEOTIDE SEQUENCE [LARGE SCALE GENOMIC DNA]</scope>
    <source>
        <strain evidence="2 3">DSM 5745</strain>
    </source>
</reference>
<evidence type="ECO:0000313" key="2">
    <source>
        <dbReference type="EMBL" id="RDW61731.1"/>
    </source>
</evidence>
<name>A0A3D8QJ38_9EURO</name>
<feature type="region of interest" description="Disordered" evidence="1">
    <location>
        <begin position="91"/>
        <end position="113"/>
    </location>
</feature>
<comment type="caution">
    <text evidence="2">The sequence shown here is derived from an EMBL/GenBank/DDBJ whole genome shotgun (WGS) entry which is preliminary data.</text>
</comment>
<proteinExistence type="predicted"/>
<organism evidence="2 3">
    <name type="scientific">Aspergillus mulundensis</name>
    <dbReference type="NCBI Taxonomy" id="1810919"/>
    <lineage>
        <taxon>Eukaryota</taxon>
        <taxon>Fungi</taxon>
        <taxon>Dikarya</taxon>
        <taxon>Ascomycota</taxon>
        <taxon>Pezizomycotina</taxon>
        <taxon>Eurotiomycetes</taxon>
        <taxon>Eurotiomycetidae</taxon>
        <taxon>Eurotiales</taxon>
        <taxon>Aspergillaceae</taxon>
        <taxon>Aspergillus</taxon>
        <taxon>Aspergillus subgen. Nidulantes</taxon>
    </lineage>
</organism>
<protein>
    <submittedName>
        <fullName evidence="2">Uncharacterized protein</fullName>
    </submittedName>
</protein>
<evidence type="ECO:0000256" key="1">
    <source>
        <dbReference type="SAM" id="MobiDB-lite"/>
    </source>
</evidence>
<keyword evidence="3" id="KW-1185">Reference proteome</keyword>
<gene>
    <name evidence="2" type="ORF">DSM5745_10403</name>
</gene>
<dbReference type="RefSeq" id="XP_026598862.1">
    <property type="nucleotide sequence ID" value="XM_026752419.1"/>
</dbReference>
<dbReference type="AlphaFoldDB" id="A0A3D8QJ38"/>